<dbReference type="PANTHER" id="PTHR10701">
    <property type="entry name" value="SMALL NUCLEAR RIBONUCLEOPROTEIN-ASSOCIATED PROTEIN B AND N"/>
    <property type="match status" value="1"/>
</dbReference>
<accession>A0A6G3MI43</accession>
<proteinExistence type="inferred from homology"/>
<organism evidence="13">
    <name type="scientific">Henneguya salminicola</name>
    <name type="common">Myxosporean</name>
    <dbReference type="NCBI Taxonomy" id="69463"/>
    <lineage>
        <taxon>Eukaryota</taxon>
        <taxon>Metazoa</taxon>
        <taxon>Cnidaria</taxon>
        <taxon>Myxozoa</taxon>
        <taxon>Myxosporea</taxon>
        <taxon>Bivalvulida</taxon>
        <taxon>Platysporina</taxon>
        <taxon>Myxobolidae</taxon>
        <taxon>Henneguya</taxon>
    </lineage>
</organism>
<sequence>MPQGKSSKILKFINYRMRCSLKDGRTLIGTFMAFDSHMNLILSDCDEYRRSKTKIGKHEMFEEKRTLGFVLLRGEQLVSLTVESPPASESRVKATSTAIPGLGMGRAAGRGVPTMGPGQIPLGLAGPVPGLGAPSAHIMAPSLPNQGYSQGGNVPPMIPPPGFIPPGMPFPPGMNFPPGMPPMPQQAGRGMPMQNPMMAGMPPGIRPPAQPQGLRGPMPPTQQ</sequence>
<dbReference type="GO" id="GO:0046540">
    <property type="term" value="C:U4/U6 x U5 tri-snRNP complex"/>
    <property type="evidence" value="ECO:0007669"/>
    <property type="project" value="TreeGrafter"/>
</dbReference>
<name>A0A6G3MI43_HENSL</name>
<dbReference type="GO" id="GO:0005687">
    <property type="term" value="C:U4 snRNP"/>
    <property type="evidence" value="ECO:0007669"/>
    <property type="project" value="TreeGrafter"/>
</dbReference>
<dbReference type="GO" id="GO:0005682">
    <property type="term" value="C:U5 snRNP"/>
    <property type="evidence" value="ECO:0007669"/>
    <property type="project" value="TreeGrafter"/>
</dbReference>
<evidence type="ECO:0000256" key="10">
    <source>
        <dbReference type="ARBA" id="ARBA00041355"/>
    </source>
</evidence>
<evidence type="ECO:0000259" key="12">
    <source>
        <dbReference type="PROSITE" id="PS52002"/>
    </source>
</evidence>
<dbReference type="SUPFAM" id="SSF50182">
    <property type="entry name" value="Sm-like ribonucleoproteins"/>
    <property type="match status" value="1"/>
</dbReference>
<dbReference type="GO" id="GO:0071004">
    <property type="term" value="C:U2-type prespliceosome"/>
    <property type="evidence" value="ECO:0007669"/>
    <property type="project" value="TreeGrafter"/>
</dbReference>
<evidence type="ECO:0000256" key="4">
    <source>
        <dbReference type="ARBA" id="ARBA00022490"/>
    </source>
</evidence>
<evidence type="ECO:0000256" key="2">
    <source>
        <dbReference type="ARBA" id="ARBA00004496"/>
    </source>
</evidence>
<evidence type="ECO:0000256" key="7">
    <source>
        <dbReference type="ARBA" id="ARBA00023187"/>
    </source>
</evidence>
<dbReference type="GO" id="GO:0005737">
    <property type="term" value="C:cytoplasm"/>
    <property type="evidence" value="ECO:0007669"/>
    <property type="project" value="UniProtKB-SubCell"/>
</dbReference>
<dbReference type="GO" id="GO:0000398">
    <property type="term" value="P:mRNA splicing, via spliceosome"/>
    <property type="evidence" value="ECO:0007669"/>
    <property type="project" value="TreeGrafter"/>
</dbReference>
<dbReference type="SMART" id="SM00651">
    <property type="entry name" value="Sm"/>
    <property type="match status" value="1"/>
</dbReference>
<dbReference type="PROSITE" id="PS52002">
    <property type="entry name" value="SM"/>
    <property type="match status" value="1"/>
</dbReference>
<dbReference type="GO" id="GO:0071013">
    <property type="term" value="C:catalytic step 2 spliceosome"/>
    <property type="evidence" value="ECO:0007669"/>
    <property type="project" value="TreeGrafter"/>
</dbReference>
<dbReference type="GO" id="GO:0070990">
    <property type="term" value="F:snRNP binding"/>
    <property type="evidence" value="ECO:0007669"/>
    <property type="project" value="TreeGrafter"/>
</dbReference>
<evidence type="ECO:0000256" key="5">
    <source>
        <dbReference type="ARBA" id="ARBA00022664"/>
    </source>
</evidence>
<dbReference type="PANTHER" id="PTHR10701:SF0">
    <property type="entry name" value="SMALL NUCLEAR RIBONUCLEOPROTEIN-ASSOCIATED PROTEIN B"/>
    <property type="match status" value="1"/>
</dbReference>
<dbReference type="CDD" id="cd01717">
    <property type="entry name" value="Sm_B"/>
    <property type="match status" value="1"/>
</dbReference>
<dbReference type="InterPro" id="IPR001163">
    <property type="entry name" value="Sm_dom_euk/arc"/>
</dbReference>
<dbReference type="AlphaFoldDB" id="A0A6G3MI43"/>
<keyword evidence="7" id="KW-0508">mRNA splicing</keyword>
<dbReference type="Gene3D" id="2.30.30.100">
    <property type="match status" value="1"/>
</dbReference>
<evidence type="ECO:0000256" key="8">
    <source>
        <dbReference type="ARBA" id="ARBA00023242"/>
    </source>
</evidence>
<evidence type="ECO:0000256" key="1">
    <source>
        <dbReference type="ARBA" id="ARBA00004123"/>
    </source>
</evidence>
<evidence type="ECO:0000256" key="11">
    <source>
        <dbReference type="SAM" id="MobiDB-lite"/>
    </source>
</evidence>
<dbReference type="InterPro" id="IPR010920">
    <property type="entry name" value="LSM_dom_sf"/>
</dbReference>
<dbReference type="EMBL" id="GHBP01004393">
    <property type="protein sequence ID" value="NDJ93643.1"/>
    <property type="molecule type" value="Transcribed_RNA"/>
</dbReference>
<evidence type="ECO:0000256" key="6">
    <source>
        <dbReference type="ARBA" id="ARBA00022884"/>
    </source>
</evidence>
<dbReference type="GO" id="GO:0003723">
    <property type="term" value="F:RNA binding"/>
    <property type="evidence" value="ECO:0007669"/>
    <property type="project" value="UniProtKB-KW"/>
</dbReference>
<feature type="domain" description="Sm" evidence="12">
    <location>
        <begin position="4"/>
        <end position="86"/>
    </location>
</feature>
<keyword evidence="5" id="KW-0507">mRNA processing</keyword>
<reference evidence="13" key="1">
    <citation type="submission" date="2018-11" db="EMBL/GenBank/DDBJ databases">
        <title>Henneguya salminicola genome and transcriptome.</title>
        <authorList>
            <person name="Yahalomi D."/>
            <person name="Atkinson S.D."/>
            <person name="Neuhof M."/>
            <person name="Chang E.S."/>
            <person name="Philippe H."/>
            <person name="Cartwright P."/>
            <person name="Bartholomew J.L."/>
            <person name="Huchon D."/>
        </authorList>
    </citation>
    <scope>NUCLEOTIDE SEQUENCE</scope>
    <source>
        <strain evidence="13">Hz1</strain>
        <tissue evidence="13">Whole</tissue>
    </source>
</reference>
<evidence type="ECO:0000313" key="13">
    <source>
        <dbReference type="EMBL" id="NDJ93643.1"/>
    </source>
</evidence>
<keyword evidence="4" id="KW-0963">Cytoplasm</keyword>
<dbReference type="InterPro" id="IPR047575">
    <property type="entry name" value="Sm"/>
</dbReference>
<evidence type="ECO:0000256" key="3">
    <source>
        <dbReference type="ARBA" id="ARBA00009123"/>
    </source>
</evidence>
<dbReference type="GO" id="GO:0005685">
    <property type="term" value="C:U1 snRNP"/>
    <property type="evidence" value="ECO:0007669"/>
    <property type="project" value="TreeGrafter"/>
</dbReference>
<keyword evidence="9 13" id="KW-0687">Ribonucleoprotein</keyword>
<comment type="subcellular location">
    <subcellularLocation>
        <location evidence="2">Cytoplasm</location>
    </subcellularLocation>
    <subcellularLocation>
        <location evidence="1">Nucleus</location>
    </subcellularLocation>
</comment>
<feature type="region of interest" description="Disordered" evidence="11">
    <location>
        <begin position="199"/>
        <end position="223"/>
    </location>
</feature>
<dbReference type="InterPro" id="IPR050914">
    <property type="entry name" value="snRNP_SmB/NAA38-like"/>
</dbReference>
<dbReference type="Pfam" id="PF01423">
    <property type="entry name" value="LSM"/>
    <property type="match status" value="1"/>
</dbReference>
<keyword evidence="6" id="KW-0694">RNA-binding</keyword>
<comment type="similarity">
    <text evidence="3">Belongs to the snRNP SmB/SmN family.</text>
</comment>
<evidence type="ECO:0000256" key="9">
    <source>
        <dbReference type="ARBA" id="ARBA00023274"/>
    </source>
</evidence>
<dbReference type="GO" id="GO:0005686">
    <property type="term" value="C:U2 snRNP"/>
    <property type="evidence" value="ECO:0007669"/>
    <property type="project" value="TreeGrafter"/>
</dbReference>
<protein>
    <recommendedName>
        <fullName evidence="10">Sm protein B</fullName>
    </recommendedName>
</protein>
<keyword evidence="8" id="KW-0539">Nucleus</keyword>